<dbReference type="PANTHER" id="PTHR23030">
    <property type="entry name" value="PCD6 INTERACTING PROTEIN-RELATED"/>
    <property type="match status" value="1"/>
</dbReference>
<evidence type="ECO:0000313" key="3">
    <source>
        <dbReference type="EMBL" id="KAF2863983.1"/>
    </source>
</evidence>
<dbReference type="SMART" id="SM01041">
    <property type="entry name" value="BRO1"/>
    <property type="match status" value="1"/>
</dbReference>
<accession>A0A6A7C984</accession>
<proteinExistence type="inferred from homology"/>
<keyword evidence="4" id="KW-1185">Reference proteome</keyword>
<dbReference type="Proteomes" id="UP000799421">
    <property type="component" value="Unassembled WGS sequence"/>
</dbReference>
<dbReference type="Gene3D" id="1.20.140.50">
    <property type="entry name" value="alix/aip1 like domains"/>
    <property type="match status" value="1"/>
</dbReference>
<dbReference type="Pfam" id="PF13949">
    <property type="entry name" value="ALIX_LYPXL_bnd"/>
    <property type="match status" value="1"/>
</dbReference>
<dbReference type="PROSITE" id="PS51180">
    <property type="entry name" value="BRO1"/>
    <property type="match status" value="1"/>
</dbReference>
<gene>
    <name evidence="3" type="ORF">K470DRAFT_297601</name>
</gene>
<name>A0A6A7C984_9PEZI</name>
<sequence>MQTDDLVSIPFRRTNSVLVSPAIKAYILNKYDQHPSTFSADLRAIDVLRKEAVNATEPHTGGLHKLQEYAAQLVWMSGKIPVDLGVEFNWFPSLQPGGESAENNLQFELANILFNMAAMYSQLAVQSNRATSEGLKSAAANFCQAAGVIEHLKWQIASDLRSVPPDEMEPATLDSLYSLMLAQAQECFWQKAVGGKMKDLIVAKLAARVSDLYGESGESAYKSDRLPSPWVHHINAKHCHFAAAAQYRAACDALEKRKYGEEITRLRDSLACVNEGLQARKWLSRQVLADLMGLKSRVAEDLKRAEHDNDTIYFSHEPAKSELPGLDRANMVRAQIPREVSESQAMLGEKGQLGQPLFAKLVPYSVHQAASMYADRRDRLVNGCVIADLDGLTHKMQEVLSGLGLPGSLQALEKPLGIPPTVASHAQEVRQANGIHKINATISHTMKLKQDNQSVFNEGVDVLRKEATEDDTARRRFGTEQWQRPIGREAQPSLYEKVDELQSYFEQANETDVRVQKKLRQCESLVRLLGGSDRDLEDYVPSSRRANLTAKVERAAVKLRETMDEWNRFERRRRQKILTLKNKVSDDDIKPDLLRIASQLERENPMQPIAASHFESLFDERLRKYDPDLEGIRSEESTQKQILQKIQDANREFVSAKRGEAVSKEREAALQNLEDAYIAYHEVLRDLDAGQTFYTQLAPLVAEFKDQCKEFAETRKVEAKKLEDGIVPVTAKTTQGGCQAGCRAGCQDRETSNGGEASHDLVERYANHLCKRSS</sequence>
<protein>
    <submittedName>
        <fullName evidence="3">BRO1-domain-containing protein</fullName>
    </submittedName>
</protein>
<organism evidence="3 4">
    <name type="scientific">Piedraia hortae CBS 480.64</name>
    <dbReference type="NCBI Taxonomy" id="1314780"/>
    <lineage>
        <taxon>Eukaryota</taxon>
        <taxon>Fungi</taxon>
        <taxon>Dikarya</taxon>
        <taxon>Ascomycota</taxon>
        <taxon>Pezizomycotina</taxon>
        <taxon>Dothideomycetes</taxon>
        <taxon>Dothideomycetidae</taxon>
        <taxon>Capnodiales</taxon>
        <taxon>Piedraiaceae</taxon>
        <taxon>Piedraia</taxon>
    </lineage>
</organism>
<dbReference type="OrthoDB" id="64867at2759"/>
<dbReference type="InterPro" id="IPR038499">
    <property type="entry name" value="BRO1_sf"/>
</dbReference>
<comment type="similarity">
    <text evidence="1">Belongs to the palA/RIM20 family.</text>
</comment>
<dbReference type="InterPro" id="IPR004328">
    <property type="entry name" value="BRO1_dom"/>
</dbReference>
<dbReference type="CDD" id="cd09241">
    <property type="entry name" value="BRO1_ScRim20-like"/>
    <property type="match status" value="1"/>
</dbReference>
<evidence type="ECO:0000313" key="4">
    <source>
        <dbReference type="Proteomes" id="UP000799421"/>
    </source>
</evidence>
<dbReference type="GO" id="GO:0005768">
    <property type="term" value="C:endosome"/>
    <property type="evidence" value="ECO:0007669"/>
    <property type="project" value="TreeGrafter"/>
</dbReference>
<dbReference type="PANTHER" id="PTHR23030:SF39">
    <property type="entry name" value="PROGRAMMED CELL DEATH 6-INTERACTING PROTEIN"/>
    <property type="match status" value="1"/>
</dbReference>
<dbReference type="EMBL" id="MU005958">
    <property type="protein sequence ID" value="KAF2863983.1"/>
    <property type="molecule type" value="Genomic_DNA"/>
</dbReference>
<reference evidence="3" key="1">
    <citation type="journal article" date="2020" name="Stud. Mycol.">
        <title>101 Dothideomycetes genomes: a test case for predicting lifestyles and emergence of pathogens.</title>
        <authorList>
            <person name="Haridas S."/>
            <person name="Albert R."/>
            <person name="Binder M."/>
            <person name="Bloem J."/>
            <person name="Labutti K."/>
            <person name="Salamov A."/>
            <person name="Andreopoulos B."/>
            <person name="Baker S."/>
            <person name="Barry K."/>
            <person name="Bills G."/>
            <person name="Bluhm B."/>
            <person name="Cannon C."/>
            <person name="Castanera R."/>
            <person name="Culley D."/>
            <person name="Daum C."/>
            <person name="Ezra D."/>
            <person name="Gonzalez J."/>
            <person name="Henrissat B."/>
            <person name="Kuo A."/>
            <person name="Liang C."/>
            <person name="Lipzen A."/>
            <person name="Lutzoni F."/>
            <person name="Magnuson J."/>
            <person name="Mondo S."/>
            <person name="Nolan M."/>
            <person name="Ohm R."/>
            <person name="Pangilinan J."/>
            <person name="Park H.-J."/>
            <person name="Ramirez L."/>
            <person name="Alfaro M."/>
            <person name="Sun H."/>
            <person name="Tritt A."/>
            <person name="Yoshinaga Y."/>
            <person name="Zwiers L.-H."/>
            <person name="Turgeon B."/>
            <person name="Goodwin S."/>
            <person name="Spatafora J."/>
            <person name="Crous P."/>
            <person name="Grigoriev I."/>
        </authorList>
    </citation>
    <scope>NUCLEOTIDE SEQUENCE</scope>
    <source>
        <strain evidence="3">CBS 480.64</strain>
    </source>
</reference>
<dbReference type="Pfam" id="PF03097">
    <property type="entry name" value="BRO1"/>
    <property type="match status" value="1"/>
</dbReference>
<dbReference type="InterPro" id="IPR025304">
    <property type="entry name" value="ALIX_V_dom"/>
</dbReference>
<dbReference type="Gene3D" id="1.20.120.560">
    <property type="entry name" value="alix/aip1 in complex with the ypdl late domain"/>
    <property type="match status" value="1"/>
</dbReference>
<dbReference type="AlphaFoldDB" id="A0A6A7C984"/>
<evidence type="ECO:0000256" key="1">
    <source>
        <dbReference type="ARBA" id="ARBA00038154"/>
    </source>
</evidence>
<feature type="domain" description="BRO1" evidence="2">
    <location>
        <begin position="5"/>
        <end position="396"/>
    </location>
</feature>
<dbReference type="Gene3D" id="1.25.40.280">
    <property type="entry name" value="alix/aip1 like domains"/>
    <property type="match status" value="1"/>
</dbReference>
<evidence type="ECO:0000259" key="2">
    <source>
        <dbReference type="PROSITE" id="PS51180"/>
    </source>
</evidence>